<dbReference type="AlphaFoldDB" id="A0A7S0NEJ8"/>
<organism evidence="1">
    <name type="scientific">Hanusia phi</name>
    <dbReference type="NCBI Taxonomy" id="3032"/>
    <lineage>
        <taxon>Eukaryota</taxon>
        <taxon>Cryptophyceae</taxon>
        <taxon>Pyrenomonadales</taxon>
        <taxon>Geminigeraceae</taxon>
        <taxon>Hanusia</taxon>
    </lineage>
</organism>
<reference evidence="1" key="1">
    <citation type="submission" date="2021-01" db="EMBL/GenBank/DDBJ databases">
        <authorList>
            <person name="Corre E."/>
            <person name="Pelletier E."/>
            <person name="Niang G."/>
            <person name="Scheremetjew M."/>
            <person name="Finn R."/>
            <person name="Kale V."/>
            <person name="Holt S."/>
            <person name="Cochrane G."/>
            <person name="Meng A."/>
            <person name="Brown T."/>
            <person name="Cohen L."/>
        </authorList>
    </citation>
    <scope>NUCLEOTIDE SEQUENCE</scope>
    <source>
        <strain evidence="1">CCMP325</strain>
    </source>
</reference>
<proteinExistence type="predicted"/>
<protein>
    <submittedName>
        <fullName evidence="1">Uncharacterized protein</fullName>
    </submittedName>
</protein>
<gene>
    <name evidence="1" type="ORF">HPHI1048_LOCUS23884</name>
</gene>
<dbReference type="EMBL" id="HBEO01035251">
    <property type="protein sequence ID" value="CAD8508853.1"/>
    <property type="molecule type" value="Transcribed_RNA"/>
</dbReference>
<sequence length="99" mass="10952">MCYDANTSDILCAFLHGVKNRIATNFGVLSDTSSSKSYSYRKQAHQDSLSFGFCPSTMSLKNGIFCKTDFHSNHQPKATSPVTSRIAKIHRIMTSITLS</sequence>
<accession>A0A7S0NEJ8</accession>
<evidence type="ECO:0000313" key="1">
    <source>
        <dbReference type="EMBL" id="CAD8508853.1"/>
    </source>
</evidence>
<name>A0A7S0NEJ8_9CRYP</name>